<dbReference type="InterPro" id="IPR053376">
    <property type="entry name" value="Serine_acetyltransferase"/>
</dbReference>
<dbReference type="CDD" id="cd03354">
    <property type="entry name" value="LbH_SAT"/>
    <property type="match status" value="1"/>
</dbReference>
<name>A0ABT3L2X8_9CYAN</name>
<evidence type="ECO:0000256" key="1">
    <source>
        <dbReference type="ARBA" id="ARBA00004876"/>
    </source>
</evidence>
<dbReference type="Pfam" id="PF00132">
    <property type="entry name" value="Hexapep"/>
    <property type="match status" value="1"/>
</dbReference>
<evidence type="ECO:0000256" key="6">
    <source>
        <dbReference type="ARBA" id="ARBA00023192"/>
    </source>
</evidence>
<evidence type="ECO:0000256" key="8">
    <source>
        <dbReference type="ARBA" id="ARBA00049486"/>
    </source>
</evidence>
<protein>
    <recommendedName>
        <fullName evidence="3">serine O-acetyltransferase</fullName>
        <ecNumber evidence="3">2.3.1.30</ecNumber>
    </recommendedName>
</protein>
<dbReference type="InterPro" id="IPR001451">
    <property type="entry name" value="Hexapep"/>
</dbReference>
<comment type="caution">
    <text evidence="9">The sequence shown here is derived from an EMBL/GenBank/DDBJ whole genome shotgun (WGS) entry which is preliminary data.</text>
</comment>
<comment type="pathway">
    <text evidence="1">Amino-acid biosynthesis; L-cysteine biosynthesis; L-cysteine from L-serine: step 1/2.</text>
</comment>
<dbReference type="InterPro" id="IPR042122">
    <property type="entry name" value="Ser_AcTrfase_N_sf"/>
</dbReference>
<dbReference type="PANTHER" id="PTHR42811">
    <property type="entry name" value="SERINE ACETYLTRANSFERASE"/>
    <property type="match status" value="1"/>
</dbReference>
<keyword evidence="5" id="KW-0808">Transferase</keyword>
<dbReference type="Proteomes" id="UP001526426">
    <property type="component" value="Unassembled WGS sequence"/>
</dbReference>
<reference evidence="9 10" key="1">
    <citation type="submission" date="2021-08" db="EMBL/GenBank/DDBJ databases">
        <title>Draft genome sequence of Spirulina subsalsa with high tolerance to salinity and hype-accumulation of phycocyanin.</title>
        <authorList>
            <person name="Pei H."/>
            <person name="Jiang L."/>
        </authorList>
    </citation>
    <scope>NUCLEOTIDE SEQUENCE [LARGE SCALE GENOMIC DNA]</scope>
    <source>
        <strain evidence="9 10">FACHB-351</strain>
    </source>
</reference>
<evidence type="ECO:0000256" key="4">
    <source>
        <dbReference type="ARBA" id="ARBA00022605"/>
    </source>
</evidence>
<evidence type="ECO:0000256" key="2">
    <source>
        <dbReference type="ARBA" id="ARBA00007274"/>
    </source>
</evidence>
<dbReference type="SUPFAM" id="SSF51161">
    <property type="entry name" value="Trimeric LpxA-like enzymes"/>
    <property type="match status" value="1"/>
</dbReference>
<sequence length="320" mass="35314">MTSDRFITFTSSPVPRMATWDLDDVITALSEPRRQSFQSWSPERTHVPLPSREVLLRIVNLLRAALFPFHFGNPDLGETSTRYFVGHTLNEALQLLEEQIRREQYLIQPECQWQEQQIKAQARATVQAFAQQLPQFKTLLESDVVAAYRGDPAAKNLDEVLFCYPGITAITYHRIAHALYCLHSSLLARMIAEIGHSITGIDIHPGASIGQGFFIDHGTGVVIGETTIIGDRVRIYQAVTLGAKSFPRDESGSLVKGHARHPVIEDDVVIYSGATILGRVTIGQAATIGGNVWLTRSVPPGAFVSQAQVREEIFDAGAGI</sequence>
<keyword evidence="4" id="KW-0028">Amino-acid biosynthesis</keyword>
<dbReference type="InterPro" id="IPR045304">
    <property type="entry name" value="LbH_SAT"/>
</dbReference>
<accession>A0ABT3L2X8</accession>
<evidence type="ECO:0000313" key="10">
    <source>
        <dbReference type="Proteomes" id="UP001526426"/>
    </source>
</evidence>
<dbReference type="InterPro" id="IPR011004">
    <property type="entry name" value="Trimer_LpxA-like_sf"/>
</dbReference>
<organism evidence="9 10">
    <name type="scientific">Spirulina subsalsa FACHB-351</name>
    <dbReference type="NCBI Taxonomy" id="234711"/>
    <lineage>
        <taxon>Bacteria</taxon>
        <taxon>Bacillati</taxon>
        <taxon>Cyanobacteriota</taxon>
        <taxon>Cyanophyceae</taxon>
        <taxon>Spirulinales</taxon>
        <taxon>Spirulinaceae</taxon>
        <taxon>Spirulina</taxon>
    </lineage>
</organism>
<proteinExistence type="inferred from homology"/>
<comment type="catalytic activity">
    <reaction evidence="8">
        <text>L-serine + acetyl-CoA = O-acetyl-L-serine + CoA</text>
        <dbReference type="Rhea" id="RHEA:24560"/>
        <dbReference type="ChEBI" id="CHEBI:33384"/>
        <dbReference type="ChEBI" id="CHEBI:57287"/>
        <dbReference type="ChEBI" id="CHEBI:57288"/>
        <dbReference type="ChEBI" id="CHEBI:58340"/>
        <dbReference type="EC" id="2.3.1.30"/>
    </reaction>
</comment>
<dbReference type="EC" id="2.3.1.30" evidence="3"/>
<dbReference type="NCBIfam" id="NF041874">
    <property type="entry name" value="EPS_EpsC"/>
    <property type="match status" value="1"/>
</dbReference>
<keyword evidence="7" id="KW-0012">Acyltransferase</keyword>
<keyword evidence="6" id="KW-0198">Cysteine biosynthesis</keyword>
<evidence type="ECO:0000256" key="5">
    <source>
        <dbReference type="ARBA" id="ARBA00022679"/>
    </source>
</evidence>
<dbReference type="EMBL" id="JAIHOM010000021">
    <property type="protein sequence ID" value="MCW6035835.1"/>
    <property type="molecule type" value="Genomic_DNA"/>
</dbReference>
<keyword evidence="10" id="KW-1185">Reference proteome</keyword>
<dbReference type="Gene3D" id="1.10.3130.10">
    <property type="entry name" value="serine acetyltransferase, domain 1"/>
    <property type="match status" value="1"/>
</dbReference>
<evidence type="ECO:0000256" key="3">
    <source>
        <dbReference type="ARBA" id="ARBA00013266"/>
    </source>
</evidence>
<gene>
    <name evidence="9" type="ORF">K4A83_06050</name>
</gene>
<evidence type="ECO:0000313" key="9">
    <source>
        <dbReference type="EMBL" id="MCW6035835.1"/>
    </source>
</evidence>
<evidence type="ECO:0000256" key="7">
    <source>
        <dbReference type="ARBA" id="ARBA00023315"/>
    </source>
</evidence>
<dbReference type="RefSeq" id="WP_407809881.1">
    <property type="nucleotide sequence ID" value="NZ_JAIHOM010000021.1"/>
</dbReference>
<dbReference type="Gene3D" id="2.160.10.10">
    <property type="entry name" value="Hexapeptide repeat proteins"/>
    <property type="match status" value="1"/>
</dbReference>
<comment type="similarity">
    <text evidence="2">Belongs to the transferase hexapeptide repeat family.</text>
</comment>